<dbReference type="EMBL" id="JAPFFK010000014">
    <property type="protein sequence ID" value="KAJ6717871.1"/>
    <property type="molecule type" value="Genomic_DNA"/>
</dbReference>
<comment type="pathway">
    <text evidence="2">Protein modification; protein ubiquitination.</text>
</comment>
<evidence type="ECO:0000256" key="5">
    <source>
        <dbReference type="ARBA" id="ARBA00022723"/>
    </source>
</evidence>
<dbReference type="SUPFAM" id="SSF57850">
    <property type="entry name" value="RING/U-box"/>
    <property type="match status" value="2"/>
</dbReference>
<feature type="domain" description="RING-type" evidence="10">
    <location>
        <begin position="53"/>
        <end position="95"/>
    </location>
</feature>
<dbReference type="CDD" id="cd16461">
    <property type="entry name" value="RING-H2_EL5-like"/>
    <property type="match status" value="2"/>
</dbReference>
<dbReference type="OrthoDB" id="8062037at2759"/>
<reference evidence="11" key="1">
    <citation type="submission" date="2022-11" db="EMBL/GenBank/DDBJ databases">
        <authorList>
            <person name="Hyden B.L."/>
            <person name="Feng K."/>
            <person name="Yates T."/>
            <person name="Jawdy S."/>
            <person name="Smart L.B."/>
            <person name="Muchero W."/>
        </authorList>
    </citation>
    <scope>NUCLEOTIDE SEQUENCE</scope>
    <source>
        <tissue evidence="11">Shoot tip</tissue>
    </source>
</reference>
<keyword evidence="5" id="KW-0479">Metal-binding</keyword>
<keyword evidence="12" id="KW-1185">Reference proteome</keyword>
<keyword evidence="7" id="KW-0833">Ubl conjugation pathway</keyword>
<evidence type="ECO:0000313" key="12">
    <source>
        <dbReference type="Proteomes" id="UP001151532"/>
    </source>
</evidence>
<dbReference type="Gene3D" id="3.30.40.10">
    <property type="entry name" value="Zinc/RING finger domain, C3HC4 (zinc finger)"/>
    <property type="match status" value="2"/>
</dbReference>
<dbReference type="Pfam" id="PF13639">
    <property type="entry name" value="zf-RING_2"/>
    <property type="match status" value="2"/>
</dbReference>
<comment type="caution">
    <text evidence="11">The sequence shown here is derived from an EMBL/GenBank/DDBJ whole genome shotgun (WGS) entry which is preliminary data.</text>
</comment>
<evidence type="ECO:0000256" key="4">
    <source>
        <dbReference type="ARBA" id="ARBA00022679"/>
    </source>
</evidence>
<evidence type="ECO:0000256" key="8">
    <source>
        <dbReference type="ARBA" id="ARBA00022833"/>
    </source>
</evidence>
<proteinExistence type="predicted"/>
<evidence type="ECO:0000256" key="6">
    <source>
        <dbReference type="ARBA" id="ARBA00022771"/>
    </source>
</evidence>
<dbReference type="GO" id="GO:0016567">
    <property type="term" value="P:protein ubiquitination"/>
    <property type="evidence" value="ECO:0007669"/>
    <property type="project" value="InterPro"/>
</dbReference>
<dbReference type="EC" id="2.3.2.27" evidence="3"/>
<evidence type="ECO:0000256" key="1">
    <source>
        <dbReference type="ARBA" id="ARBA00000900"/>
    </source>
</evidence>
<gene>
    <name evidence="11" type="ORF">OIU79_005913</name>
</gene>
<keyword evidence="6 9" id="KW-0863">Zinc-finger</keyword>
<comment type="catalytic activity">
    <reaction evidence="1">
        <text>S-ubiquitinyl-[E2 ubiquitin-conjugating enzyme]-L-cysteine + [acceptor protein]-L-lysine = [E2 ubiquitin-conjugating enzyme]-L-cysteine + N(6)-ubiquitinyl-[acceptor protein]-L-lysine.</text>
        <dbReference type="EC" id="2.3.2.27"/>
    </reaction>
</comment>
<evidence type="ECO:0000259" key="10">
    <source>
        <dbReference type="PROSITE" id="PS50089"/>
    </source>
</evidence>
<evidence type="ECO:0000256" key="7">
    <source>
        <dbReference type="ARBA" id="ARBA00022786"/>
    </source>
</evidence>
<sequence length="284" mass="31740">MRRFRARATQQLPRQYGIETMGTQSSVESSTTQLIPAIKFRKGMGFVGGDGTCAICLSEFEEGEELRILPECLHSYHVECIDMWLHSHTNCPMCRTDATPSPAVYLSARDLDSGRPISVYNIVLGTLFEGMLSDDVVHAWAWANATVQDYPRVQSLFRSRDQLTQDQILPQDSITGVQDLPGSFQNSIASLIPTCKYTDDIALVSKSEDVACAVCLNEFRDGEEVKVLPECLHTFHVSCIDMWLFSHSNCPLCRTDMGVSSPAYHHSESHTFQLPDSDEPQRAI</sequence>
<dbReference type="GO" id="GO:0061630">
    <property type="term" value="F:ubiquitin protein ligase activity"/>
    <property type="evidence" value="ECO:0007669"/>
    <property type="project" value="UniProtKB-EC"/>
</dbReference>
<evidence type="ECO:0000313" key="11">
    <source>
        <dbReference type="EMBL" id="KAJ6717871.1"/>
    </source>
</evidence>
<reference evidence="11" key="2">
    <citation type="journal article" date="2023" name="Int. J. Mol. Sci.">
        <title>De Novo Assembly and Annotation of 11 Diverse Shrub Willow (Salix) Genomes Reveals Novel Gene Organization in Sex-Linked Regions.</title>
        <authorList>
            <person name="Hyden B."/>
            <person name="Feng K."/>
            <person name="Yates T.B."/>
            <person name="Jawdy S."/>
            <person name="Cereghino C."/>
            <person name="Smart L.B."/>
            <person name="Muchero W."/>
        </authorList>
    </citation>
    <scope>NUCLEOTIDE SEQUENCE</scope>
    <source>
        <tissue evidence="11">Shoot tip</tissue>
    </source>
</reference>
<dbReference type="InterPro" id="IPR001841">
    <property type="entry name" value="Znf_RING"/>
</dbReference>
<evidence type="ECO:0000256" key="9">
    <source>
        <dbReference type="PROSITE-ProRule" id="PRU00175"/>
    </source>
</evidence>
<evidence type="ECO:0000256" key="3">
    <source>
        <dbReference type="ARBA" id="ARBA00012483"/>
    </source>
</evidence>
<dbReference type="SMART" id="SM00184">
    <property type="entry name" value="RING"/>
    <property type="match status" value="2"/>
</dbReference>
<dbReference type="AlphaFoldDB" id="A0A9Q0TUA0"/>
<dbReference type="Proteomes" id="UP001151532">
    <property type="component" value="Chromosome 10"/>
</dbReference>
<keyword evidence="4" id="KW-0808">Transferase</keyword>
<dbReference type="PANTHER" id="PTHR46913">
    <property type="entry name" value="RING-H2 FINGER PROTEIN ATL16"/>
    <property type="match status" value="1"/>
</dbReference>
<feature type="domain" description="RING-type" evidence="10">
    <location>
        <begin position="212"/>
        <end position="254"/>
    </location>
</feature>
<keyword evidence="8" id="KW-0862">Zinc</keyword>
<dbReference type="PANTHER" id="PTHR46913:SF17">
    <property type="entry name" value="RING-TYPE E3 UBIQUITIN TRANSFERASE"/>
    <property type="match status" value="1"/>
</dbReference>
<evidence type="ECO:0000256" key="2">
    <source>
        <dbReference type="ARBA" id="ARBA00004906"/>
    </source>
</evidence>
<organism evidence="11 12">
    <name type="scientific">Salix purpurea</name>
    <name type="common">Purple osier willow</name>
    <dbReference type="NCBI Taxonomy" id="77065"/>
    <lineage>
        <taxon>Eukaryota</taxon>
        <taxon>Viridiplantae</taxon>
        <taxon>Streptophyta</taxon>
        <taxon>Embryophyta</taxon>
        <taxon>Tracheophyta</taxon>
        <taxon>Spermatophyta</taxon>
        <taxon>Magnoliopsida</taxon>
        <taxon>eudicotyledons</taxon>
        <taxon>Gunneridae</taxon>
        <taxon>Pentapetalae</taxon>
        <taxon>rosids</taxon>
        <taxon>fabids</taxon>
        <taxon>Malpighiales</taxon>
        <taxon>Salicaceae</taxon>
        <taxon>Saliceae</taxon>
        <taxon>Salix</taxon>
    </lineage>
</organism>
<dbReference type="GO" id="GO:0008270">
    <property type="term" value="F:zinc ion binding"/>
    <property type="evidence" value="ECO:0007669"/>
    <property type="project" value="UniProtKB-KW"/>
</dbReference>
<name>A0A9Q0TUA0_SALPP</name>
<protein>
    <recommendedName>
        <fullName evidence="3">RING-type E3 ubiquitin transferase</fullName>
        <ecNumber evidence="3">2.3.2.27</ecNumber>
    </recommendedName>
</protein>
<dbReference type="InterPro" id="IPR044600">
    <property type="entry name" value="ATL1/ATL16-like"/>
</dbReference>
<dbReference type="PROSITE" id="PS50089">
    <property type="entry name" value="ZF_RING_2"/>
    <property type="match status" value="2"/>
</dbReference>
<accession>A0A9Q0TUA0</accession>
<dbReference type="InterPro" id="IPR013083">
    <property type="entry name" value="Znf_RING/FYVE/PHD"/>
</dbReference>